<feature type="transmembrane region" description="Helical" evidence="6">
    <location>
        <begin position="103"/>
        <end position="122"/>
    </location>
</feature>
<organism evidence="8 9">
    <name type="scientific">Trichodelitschia bisporula</name>
    <dbReference type="NCBI Taxonomy" id="703511"/>
    <lineage>
        <taxon>Eukaryota</taxon>
        <taxon>Fungi</taxon>
        <taxon>Dikarya</taxon>
        <taxon>Ascomycota</taxon>
        <taxon>Pezizomycotina</taxon>
        <taxon>Dothideomycetes</taxon>
        <taxon>Dothideomycetes incertae sedis</taxon>
        <taxon>Phaeotrichales</taxon>
        <taxon>Phaeotrichaceae</taxon>
        <taxon>Trichodelitschia</taxon>
    </lineage>
</organism>
<dbReference type="FunFam" id="1.20.1250.20:FF:000034">
    <property type="entry name" value="MFS general substrate transporter"/>
    <property type="match status" value="1"/>
</dbReference>
<keyword evidence="5 6" id="KW-0472">Membrane</keyword>
<dbReference type="Proteomes" id="UP000799640">
    <property type="component" value="Unassembled WGS sequence"/>
</dbReference>
<dbReference type="GO" id="GO:0022857">
    <property type="term" value="F:transmembrane transporter activity"/>
    <property type="evidence" value="ECO:0007669"/>
    <property type="project" value="InterPro"/>
</dbReference>
<dbReference type="PANTHER" id="PTHR43791">
    <property type="entry name" value="PERMEASE-RELATED"/>
    <property type="match status" value="1"/>
</dbReference>
<dbReference type="GO" id="GO:0016020">
    <property type="term" value="C:membrane"/>
    <property type="evidence" value="ECO:0007669"/>
    <property type="project" value="UniProtKB-SubCell"/>
</dbReference>
<sequence length="481" mass="52904">MQDPQAAGSASDTTGEQALAFDRRATSRLLRKIDLRLIPLLALLYLLSFLDRTNIGNARLAGLEADLHLRGLDYNNALAIFFPFYVAAELPSNLVMKITRPSLWIPTIMVTWAGMCVLMGLVKSYGGLLAIRSALGFAEGGLFPGVTFYITMWYRRHECGLRIALFFSASTAAGAFGGLLAPAIMQMNGTAHLASWRWIFILEGLATFLIGCLAFFAMNDYPDRANFLTKAEKDEVRRRLQEDSGGLGDEFSFRYVADALADWRIWANCFIALAIFCSTYSISLFLPTIVKHLGYTNTIAQLMTVPPYAAACICCIGFGFTADRHGQRGIYIIICALIAIVGFCMLLGSTDSRIKYAGTFFAASGIYPNVPQCVAWNGNNIGGSTKRSAGMAVQIAIGNLGGVMSAYLFLSKDAPDFKRGHWVLLGLNVLAGLLALAMTVYFRFENARRDRRFKVPGDFTTEEKALEKSKGDQATFFRYTI</sequence>
<dbReference type="PANTHER" id="PTHR43791:SF57">
    <property type="entry name" value="MAJOR FACILITATOR SUPERFAMILY (MFS) PROFILE DOMAIN-CONTAINING PROTEIN"/>
    <property type="match status" value="1"/>
</dbReference>
<keyword evidence="3 6" id="KW-0812">Transmembrane</keyword>
<feature type="domain" description="Major facilitator superfamily (MFS) profile" evidence="7">
    <location>
        <begin position="37"/>
        <end position="449"/>
    </location>
</feature>
<comment type="subcellular location">
    <subcellularLocation>
        <location evidence="1">Membrane</location>
        <topology evidence="1">Multi-pass membrane protein</topology>
    </subcellularLocation>
</comment>
<dbReference type="Gene3D" id="1.20.1250.20">
    <property type="entry name" value="MFS general substrate transporter like domains"/>
    <property type="match status" value="2"/>
</dbReference>
<keyword evidence="2" id="KW-0813">Transport</keyword>
<dbReference type="InterPro" id="IPR020846">
    <property type="entry name" value="MFS_dom"/>
</dbReference>
<proteinExistence type="predicted"/>
<evidence type="ECO:0000256" key="5">
    <source>
        <dbReference type="ARBA" id="ARBA00023136"/>
    </source>
</evidence>
<feature type="transmembrane region" description="Helical" evidence="6">
    <location>
        <begin position="33"/>
        <end position="50"/>
    </location>
</feature>
<evidence type="ECO:0000256" key="1">
    <source>
        <dbReference type="ARBA" id="ARBA00004141"/>
    </source>
</evidence>
<keyword evidence="9" id="KW-1185">Reference proteome</keyword>
<dbReference type="OrthoDB" id="2962993at2759"/>
<reference evidence="8" key="1">
    <citation type="journal article" date="2020" name="Stud. Mycol.">
        <title>101 Dothideomycetes genomes: a test case for predicting lifestyles and emergence of pathogens.</title>
        <authorList>
            <person name="Haridas S."/>
            <person name="Albert R."/>
            <person name="Binder M."/>
            <person name="Bloem J."/>
            <person name="Labutti K."/>
            <person name="Salamov A."/>
            <person name="Andreopoulos B."/>
            <person name="Baker S."/>
            <person name="Barry K."/>
            <person name="Bills G."/>
            <person name="Bluhm B."/>
            <person name="Cannon C."/>
            <person name="Castanera R."/>
            <person name="Culley D."/>
            <person name="Daum C."/>
            <person name="Ezra D."/>
            <person name="Gonzalez J."/>
            <person name="Henrissat B."/>
            <person name="Kuo A."/>
            <person name="Liang C."/>
            <person name="Lipzen A."/>
            <person name="Lutzoni F."/>
            <person name="Magnuson J."/>
            <person name="Mondo S."/>
            <person name="Nolan M."/>
            <person name="Ohm R."/>
            <person name="Pangilinan J."/>
            <person name="Park H.-J."/>
            <person name="Ramirez L."/>
            <person name="Alfaro M."/>
            <person name="Sun H."/>
            <person name="Tritt A."/>
            <person name="Yoshinaga Y."/>
            <person name="Zwiers L.-H."/>
            <person name="Turgeon B."/>
            <person name="Goodwin S."/>
            <person name="Spatafora J."/>
            <person name="Crous P."/>
            <person name="Grigoriev I."/>
        </authorList>
    </citation>
    <scope>NUCLEOTIDE SEQUENCE</scope>
    <source>
        <strain evidence="8">CBS 262.69</strain>
    </source>
</reference>
<feature type="transmembrane region" description="Helical" evidence="6">
    <location>
        <begin position="265"/>
        <end position="290"/>
    </location>
</feature>
<feature type="transmembrane region" description="Helical" evidence="6">
    <location>
        <begin position="160"/>
        <end position="184"/>
    </location>
</feature>
<feature type="transmembrane region" description="Helical" evidence="6">
    <location>
        <begin position="302"/>
        <end position="322"/>
    </location>
</feature>
<keyword evidence="4 6" id="KW-1133">Transmembrane helix</keyword>
<gene>
    <name evidence="8" type="ORF">EJ06DRAFT_552878</name>
</gene>
<evidence type="ECO:0000313" key="9">
    <source>
        <dbReference type="Proteomes" id="UP000799640"/>
    </source>
</evidence>
<dbReference type="EMBL" id="ML996687">
    <property type="protein sequence ID" value="KAF2405500.1"/>
    <property type="molecule type" value="Genomic_DNA"/>
</dbReference>
<evidence type="ECO:0000256" key="2">
    <source>
        <dbReference type="ARBA" id="ARBA00022448"/>
    </source>
</evidence>
<feature type="transmembrane region" description="Helical" evidence="6">
    <location>
        <begin position="328"/>
        <end position="348"/>
    </location>
</feature>
<protein>
    <submittedName>
        <fullName evidence="8">Major facilitator superfamily transporter</fullName>
    </submittedName>
</protein>
<dbReference type="PROSITE" id="PS50850">
    <property type="entry name" value="MFS"/>
    <property type="match status" value="1"/>
</dbReference>
<dbReference type="InterPro" id="IPR036259">
    <property type="entry name" value="MFS_trans_sf"/>
</dbReference>
<evidence type="ECO:0000256" key="4">
    <source>
        <dbReference type="ARBA" id="ARBA00022989"/>
    </source>
</evidence>
<feature type="transmembrane region" description="Helical" evidence="6">
    <location>
        <begin position="422"/>
        <end position="444"/>
    </location>
</feature>
<evidence type="ECO:0000259" key="7">
    <source>
        <dbReference type="PROSITE" id="PS50850"/>
    </source>
</evidence>
<feature type="transmembrane region" description="Helical" evidence="6">
    <location>
        <begin position="196"/>
        <end position="218"/>
    </location>
</feature>
<dbReference type="AlphaFoldDB" id="A0A6G1IB33"/>
<feature type="transmembrane region" description="Helical" evidence="6">
    <location>
        <begin position="389"/>
        <end position="410"/>
    </location>
</feature>
<name>A0A6G1IB33_9PEZI</name>
<evidence type="ECO:0000256" key="3">
    <source>
        <dbReference type="ARBA" id="ARBA00022692"/>
    </source>
</evidence>
<evidence type="ECO:0000313" key="8">
    <source>
        <dbReference type="EMBL" id="KAF2405500.1"/>
    </source>
</evidence>
<dbReference type="FunFam" id="1.20.1250.20:FF:000068">
    <property type="entry name" value="MFS general substrate transporter"/>
    <property type="match status" value="1"/>
</dbReference>
<accession>A0A6G1IB33</accession>
<evidence type="ECO:0000256" key="6">
    <source>
        <dbReference type="SAM" id="Phobius"/>
    </source>
</evidence>
<dbReference type="InterPro" id="IPR011701">
    <property type="entry name" value="MFS"/>
</dbReference>
<feature type="transmembrane region" description="Helical" evidence="6">
    <location>
        <begin position="134"/>
        <end position="154"/>
    </location>
</feature>
<dbReference type="Pfam" id="PF07690">
    <property type="entry name" value="MFS_1"/>
    <property type="match status" value="1"/>
</dbReference>
<dbReference type="SUPFAM" id="SSF103473">
    <property type="entry name" value="MFS general substrate transporter"/>
    <property type="match status" value="1"/>
</dbReference>